<protein>
    <submittedName>
        <fullName evidence="1">Uncharacterized protein</fullName>
    </submittedName>
</protein>
<dbReference type="EMBL" id="JANBUJ010000135">
    <property type="protein sequence ID" value="KAJ2774110.1"/>
    <property type="molecule type" value="Genomic_DNA"/>
</dbReference>
<accession>A0ACC1K642</accession>
<sequence>MGLVRGLLQAVFRRGSTPAESDTSEKPSPQRTLRDVFSPRAAASPEPPVPFRGHEMYNSTARECLHIGDARVLKTFPSTALSPLDDRGIGRLKAVYEAWLPKGAAVPSDLISGLYSLLFVGSGSCELAAGRSDTTATATMTKHAVTCVYSGSGIRRGVVAQGGSPSTGLELWIKGSQPLGGPWIQTMHVPPEARLNQLCAIAAPKPDFALRRHNGSALLKLPALAARPGGAIFEIDSDVYIYTCRLSPCASVRYAAASTTRSAGEPPICESPKVRRAATIAAPGAQSPVPSKSRSVFIHMYSDLSKGGRPRSGGARLVLPGGVHLTSGSSVHLKRVTPGAEIVIKSGGFDRAQFVLVDMPTYRRGSSSRATPAAASTDDDNDDDDDSDARSV</sequence>
<dbReference type="Proteomes" id="UP001140234">
    <property type="component" value="Unassembled WGS sequence"/>
</dbReference>
<name>A0ACC1K642_9FUNG</name>
<evidence type="ECO:0000313" key="2">
    <source>
        <dbReference type="Proteomes" id="UP001140234"/>
    </source>
</evidence>
<organism evidence="1 2">
    <name type="scientific">Coemansia nantahalensis</name>
    <dbReference type="NCBI Taxonomy" id="2789366"/>
    <lineage>
        <taxon>Eukaryota</taxon>
        <taxon>Fungi</taxon>
        <taxon>Fungi incertae sedis</taxon>
        <taxon>Zoopagomycota</taxon>
        <taxon>Kickxellomycotina</taxon>
        <taxon>Kickxellomycetes</taxon>
        <taxon>Kickxellales</taxon>
        <taxon>Kickxellaceae</taxon>
        <taxon>Coemansia</taxon>
    </lineage>
</organism>
<comment type="caution">
    <text evidence="1">The sequence shown here is derived from an EMBL/GenBank/DDBJ whole genome shotgun (WGS) entry which is preliminary data.</text>
</comment>
<evidence type="ECO:0000313" key="1">
    <source>
        <dbReference type="EMBL" id="KAJ2774110.1"/>
    </source>
</evidence>
<gene>
    <name evidence="1" type="ORF">IWQ57_000978</name>
</gene>
<proteinExistence type="predicted"/>
<reference evidence="1" key="1">
    <citation type="submission" date="2022-07" db="EMBL/GenBank/DDBJ databases">
        <title>Phylogenomic reconstructions and comparative analyses of Kickxellomycotina fungi.</title>
        <authorList>
            <person name="Reynolds N.K."/>
            <person name="Stajich J.E."/>
            <person name="Barry K."/>
            <person name="Grigoriev I.V."/>
            <person name="Crous P."/>
            <person name="Smith M.E."/>
        </authorList>
    </citation>
    <scope>NUCLEOTIDE SEQUENCE</scope>
    <source>
        <strain evidence="1">CBS 109366</strain>
    </source>
</reference>
<keyword evidence="2" id="KW-1185">Reference proteome</keyword>